<dbReference type="InterPro" id="IPR050553">
    <property type="entry name" value="Thioredoxin_ResA/DsbE_sf"/>
</dbReference>
<evidence type="ECO:0000313" key="2">
    <source>
        <dbReference type="EMBL" id="TKS56818.1"/>
    </source>
</evidence>
<dbReference type="CDD" id="cd02966">
    <property type="entry name" value="TlpA_like_family"/>
    <property type="match status" value="1"/>
</dbReference>
<keyword evidence="3" id="KW-1185">Reference proteome</keyword>
<evidence type="ECO:0000313" key="3">
    <source>
        <dbReference type="Proteomes" id="UP000306552"/>
    </source>
</evidence>
<dbReference type="SUPFAM" id="SSF52833">
    <property type="entry name" value="Thioredoxin-like"/>
    <property type="match status" value="1"/>
</dbReference>
<dbReference type="PROSITE" id="PS51352">
    <property type="entry name" value="THIOREDOXIN_2"/>
    <property type="match status" value="1"/>
</dbReference>
<dbReference type="EMBL" id="SWMU01000002">
    <property type="protein sequence ID" value="TKS56818.1"/>
    <property type="molecule type" value="Genomic_DNA"/>
</dbReference>
<dbReference type="InterPro" id="IPR012336">
    <property type="entry name" value="Thioredoxin-like_fold"/>
</dbReference>
<organism evidence="2 3">
    <name type="scientific">Mesohalobacter halotolerans</name>
    <dbReference type="NCBI Taxonomy" id="1883405"/>
    <lineage>
        <taxon>Bacteria</taxon>
        <taxon>Pseudomonadati</taxon>
        <taxon>Bacteroidota</taxon>
        <taxon>Flavobacteriia</taxon>
        <taxon>Flavobacteriales</taxon>
        <taxon>Flavobacteriaceae</taxon>
        <taxon>Mesohalobacter</taxon>
    </lineage>
</organism>
<dbReference type="InterPro" id="IPR036249">
    <property type="entry name" value="Thioredoxin-like_sf"/>
</dbReference>
<reference evidence="2 3" key="1">
    <citation type="submission" date="2019-04" db="EMBL/GenBank/DDBJ databases">
        <title>Psychroflexus halotolerans sp. nov., isolated from a marine solar saltern.</title>
        <authorList>
            <person name="Feng X."/>
        </authorList>
    </citation>
    <scope>NUCLEOTIDE SEQUENCE [LARGE SCALE GENOMIC DNA]</scope>
    <source>
        <strain evidence="2 3">WDS2C27</strain>
    </source>
</reference>
<gene>
    <name evidence="2" type="ORF">FCN74_07270</name>
</gene>
<feature type="domain" description="Thioredoxin" evidence="1">
    <location>
        <begin position="316"/>
        <end position="456"/>
    </location>
</feature>
<proteinExistence type="predicted"/>
<dbReference type="RefSeq" id="WP_138931920.1">
    <property type="nucleotide sequence ID" value="NZ_SWMU01000002.1"/>
</dbReference>
<sequence length="460" mass="53282">MNKFSYILILLLYPVWGFSQTVSGNLSLLAKQSIKLEGFNGLKTYLISSSNIDENGNFNLSYSKTDHGVGYVMSADEKPLFVILSGEDIEIMGEALSQPETIKIIKGQENKWFEQYAEEQPKREQALTAWAYLEKMYLANEEFKTHTKAKQAIREEQQHLKAKDDNFIASLPEDSYVRWFLPTRKLVSNVSTIAQYRPKEIPETIAAFRALDYTDKRLYKSGLFKDAIDNHFWLLENSGQPLDQVFESMKVSIDAMFEKLVFDEEKLNIVTNHLFDLLEKHSLFEASEYLALKALNETSCTLNSDLAKQLESYRAMKKGKTAPDIRFTKNTIFPNQSIEKLSDLQSPYTLVVFGASWCSKCQEEIPELAQYYNSWRQEGVELVLVSLDENETDYKSFTKDFPFISTTDYKKWDGQIVSDYYVFSTPTMYLLDNEREILLRPNSIEQMKAWVDWYLVKGNK</sequence>
<dbReference type="AlphaFoldDB" id="A0A4U5TU53"/>
<dbReference type="Proteomes" id="UP000306552">
    <property type="component" value="Unassembled WGS sequence"/>
</dbReference>
<dbReference type="Gene3D" id="3.40.30.10">
    <property type="entry name" value="Glutaredoxin"/>
    <property type="match status" value="1"/>
</dbReference>
<protein>
    <submittedName>
        <fullName evidence="2">TlpA family protein disulfide reductase</fullName>
    </submittedName>
</protein>
<accession>A0A4U5TU53</accession>
<dbReference type="InterPro" id="IPR013766">
    <property type="entry name" value="Thioredoxin_domain"/>
</dbReference>
<name>A0A4U5TU53_9FLAO</name>
<dbReference type="PANTHER" id="PTHR42852">
    <property type="entry name" value="THIOL:DISULFIDE INTERCHANGE PROTEIN DSBE"/>
    <property type="match status" value="1"/>
</dbReference>
<dbReference type="PANTHER" id="PTHR42852:SF17">
    <property type="entry name" value="THIOREDOXIN-LIKE PROTEIN HI_1115"/>
    <property type="match status" value="1"/>
</dbReference>
<evidence type="ECO:0000259" key="1">
    <source>
        <dbReference type="PROSITE" id="PS51352"/>
    </source>
</evidence>
<comment type="caution">
    <text evidence="2">The sequence shown here is derived from an EMBL/GenBank/DDBJ whole genome shotgun (WGS) entry which is preliminary data.</text>
</comment>
<dbReference type="Pfam" id="PF13905">
    <property type="entry name" value="Thioredoxin_8"/>
    <property type="match status" value="1"/>
</dbReference>
<dbReference type="OrthoDB" id="6399635at2"/>